<proteinExistence type="predicted"/>
<dbReference type="AlphaFoldDB" id="A0AAV5V4W9"/>
<evidence type="ECO:0000256" key="1">
    <source>
        <dbReference type="SAM" id="Phobius"/>
    </source>
</evidence>
<sequence length="104" mass="11620">LIIEEETPKVYCATGFQLMVTLNRNESKVAKEFKQLTCHNSTAKDYELLAPLKTGKTQSLDRELSSVECDNRQWTSTDTIIASVVGGTSILIAIASCGLYWYLR</sequence>
<keyword evidence="1" id="KW-1133">Transmembrane helix</keyword>
<keyword evidence="3" id="KW-1185">Reference proteome</keyword>
<evidence type="ECO:0000313" key="3">
    <source>
        <dbReference type="Proteomes" id="UP001432322"/>
    </source>
</evidence>
<comment type="caution">
    <text evidence="2">The sequence shown here is derived from an EMBL/GenBank/DDBJ whole genome shotgun (WGS) entry which is preliminary data.</text>
</comment>
<reference evidence="2" key="1">
    <citation type="submission" date="2023-10" db="EMBL/GenBank/DDBJ databases">
        <title>Genome assembly of Pristionchus species.</title>
        <authorList>
            <person name="Yoshida K."/>
            <person name="Sommer R.J."/>
        </authorList>
    </citation>
    <scope>NUCLEOTIDE SEQUENCE</scope>
    <source>
        <strain evidence="2">RS5133</strain>
    </source>
</reference>
<feature type="transmembrane region" description="Helical" evidence="1">
    <location>
        <begin position="80"/>
        <end position="103"/>
    </location>
</feature>
<dbReference type="EMBL" id="BTSY01000002">
    <property type="protein sequence ID" value="GMT13791.1"/>
    <property type="molecule type" value="Genomic_DNA"/>
</dbReference>
<gene>
    <name evidence="2" type="ORF">PFISCL1PPCAC_5088</name>
</gene>
<feature type="non-terminal residue" evidence="2">
    <location>
        <position position="1"/>
    </location>
</feature>
<keyword evidence="1" id="KW-0472">Membrane</keyword>
<protein>
    <submittedName>
        <fullName evidence="2">Uncharacterized protein</fullName>
    </submittedName>
</protein>
<keyword evidence="1" id="KW-0812">Transmembrane</keyword>
<accession>A0AAV5V4W9</accession>
<name>A0AAV5V4W9_9BILA</name>
<dbReference type="Proteomes" id="UP001432322">
    <property type="component" value="Unassembled WGS sequence"/>
</dbReference>
<evidence type="ECO:0000313" key="2">
    <source>
        <dbReference type="EMBL" id="GMT13791.1"/>
    </source>
</evidence>
<organism evidence="2 3">
    <name type="scientific">Pristionchus fissidentatus</name>
    <dbReference type="NCBI Taxonomy" id="1538716"/>
    <lineage>
        <taxon>Eukaryota</taxon>
        <taxon>Metazoa</taxon>
        <taxon>Ecdysozoa</taxon>
        <taxon>Nematoda</taxon>
        <taxon>Chromadorea</taxon>
        <taxon>Rhabditida</taxon>
        <taxon>Rhabditina</taxon>
        <taxon>Diplogasteromorpha</taxon>
        <taxon>Diplogasteroidea</taxon>
        <taxon>Neodiplogasteridae</taxon>
        <taxon>Pristionchus</taxon>
    </lineage>
</organism>
<feature type="non-terminal residue" evidence="2">
    <location>
        <position position="104"/>
    </location>
</feature>